<dbReference type="EMBL" id="JABBWK010000047">
    <property type="protein sequence ID" value="KAG1897403.1"/>
    <property type="molecule type" value="Genomic_DNA"/>
</dbReference>
<comment type="caution">
    <text evidence="4">The sequence shown here is derived from an EMBL/GenBank/DDBJ whole genome shotgun (WGS) entry which is preliminary data.</text>
</comment>
<evidence type="ECO:0000313" key="3">
    <source>
        <dbReference type="EMBL" id="KAG1898774.1"/>
    </source>
</evidence>
<proteinExistence type="predicted"/>
<evidence type="ECO:0000313" key="2">
    <source>
        <dbReference type="EMBL" id="KAG1897403.1"/>
    </source>
</evidence>
<keyword evidence="5" id="KW-1185">Reference proteome</keyword>
<accession>A0AAD4E968</accession>
<feature type="compositionally biased region" description="Basic and acidic residues" evidence="1">
    <location>
        <begin position="80"/>
        <end position="96"/>
    </location>
</feature>
<protein>
    <submittedName>
        <fullName evidence="4">Uncharacterized protein</fullName>
    </submittedName>
</protein>
<dbReference type="RefSeq" id="XP_041227470.1">
    <property type="nucleotide sequence ID" value="XM_041365581.1"/>
</dbReference>
<dbReference type="EMBL" id="JABBWK010000019">
    <property type="protein sequence ID" value="KAG1901895.1"/>
    <property type="molecule type" value="Genomic_DNA"/>
</dbReference>
<evidence type="ECO:0000313" key="5">
    <source>
        <dbReference type="Proteomes" id="UP001195769"/>
    </source>
</evidence>
<gene>
    <name evidence="4" type="ORF">F5891DRAFT_1172328</name>
    <name evidence="3" type="ORF">F5891DRAFT_1174054</name>
    <name evidence="2" type="ORF">F5891DRAFT_1174731</name>
</gene>
<evidence type="ECO:0000256" key="1">
    <source>
        <dbReference type="SAM" id="MobiDB-lite"/>
    </source>
</evidence>
<feature type="region of interest" description="Disordered" evidence="1">
    <location>
        <begin position="76"/>
        <end position="96"/>
    </location>
</feature>
<evidence type="ECO:0000313" key="4">
    <source>
        <dbReference type="EMBL" id="KAG1901895.1"/>
    </source>
</evidence>
<dbReference type="Proteomes" id="UP001195769">
    <property type="component" value="Unassembled WGS sequence"/>
</dbReference>
<dbReference type="GeneID" id="64659879"/>
<feature type="region of interest" description="Disordered" evidence="1">
    <location>
        <begin position="20"/>
        <end position="62"/>
    </location>
</feature>
<reference evidence="4" key="1">
    <citation type="journal article" date="2020" name="New Phytol.">
        <title>Comparative genomics reveals dynamic genome evolution in host specialist ectomycorrhizal fungi.</title>
        <authorList>
            <person name="Lofgren L.A."/>
            <person name="Nguyen N.H."/>
            <person name="Vilgalys R."/>
            <person name="Ruytinx J."/>
            <person name="Liao H.L."/>
            <person name="Branco S."/>
            <person name="Kuo A."/>
            <person name="LaButti K."/>
            <person name="Lipzen A."/>
            <person name="Andreopoulos W."/>
            <person name="Pangilinan J."/>
            <person name="Riley R."/>
            <person name="Hundley H."/>
            <person name="Na H."/>
            <person name="Barry K."/>
            <person name="Grigoriev I.V."/>
            <person name="Stajich J.E."/>
            <person name="Kennedy P.G."/>
        </authorList>
    </citation>
    <scope>NUCLEOTIDE SEQUENCE</scope>
    <source>
        <strain evidence="4">FC203</strain>
    </source>
</reference>
<sequence>MTGRYARPVVTEVLTLPKGVVPRKEKEQGRSRVSSGIEGSSRPPFTTARSQQPPVLSAHAQHMSANADVARTYANHTGRRQNERSGGGREGDEGELRERYPQSLGRVQHHQSPVKCHSSFQAPHPFELLTDRQCLFEKSAQCRRSHGGRVQLTVVCISAIYVERMPTASTSSYHSALLYSIKQFLRMNAKTIPPA</sequence>
<name>A0AAD4E968_9AGAM</name>
<dbReference type="EMBL" id="JABBWK010000037">
    <property type="protein sequence ID" value="KAG1898774.1"/>
    <property type="molecule type" value="Genomic_DNA"/>
</dbReference>
<dbReference type="AlphaFoldDB" id="A0AAD4E968"/>
<organism evidence="4 5">
    <name type="scientific">Suillus fuscotomentosus</name>
    <dbReference type="NCBI Taxonomy" id="1912939"/>
    <lineage>
        <taxon>Eukaryota</taxon>
        <taxon>Fungi</taxon>
        <taxon>Dikarya</taxon>
        <taxon>Basidiomycota</taxon>
        <taxon>Agaricomycotina</taxon>
        <taxon>Agaricomycetes</taxon>
        <taxon>Agaricomycetidae</taxon>
        <taxon>Boletales</taxon>
        <taxon>Suillineae</taxon>
        <taxon>Suillaceae</taxon>
        <taxon>Suillus</taxon>
    </lineage>
</organism>
<feature type="compositionally biased region" description="Polar residues" evidence="1">
    <location>
        <begin position="31"/>
        <end position="54"/>
    </location>
</feature>